<comment type="similarity">
    <text evidence="2 6">Belongs to the NifW family.</text>
</comment>
<evidence type="ECO:0000256" key="3">
    <source>
        <dbReference type="ARBA" id="ARBA00011284"/>
    </source>
</evidence>
<evidence type="ECO:0000313" key="9">
    <source>
        <dbReference type="Proteomes" id="UP001202281"/>
    </source>
</evidence>
<evidence type="ECO:0000313" key="8">
    <source>
        <dbReference type="EMBL" id="MCJ2185648.1"/>
    </source>
</evidence>
<gene>
    <name evidence="6 8" type="primary">nifW</name>
    <name evidence="8" type="ORF">MTR66_02340</name>
</gene>
<dbReference type="InterPro" id="IPR004893">
    <property type="entry name" value="NifW"/>
</dbReference>
<feature type="region of interest" description="Disordered" evidence="7">
    <location>
        <begin position="94"/>
        <end position="125"/>
    </location>
</feature>
<comment type="subunit">
    <text evidence="3 6">Homotrimer; associates with NifD.</text>
</comment>
<evidence type="ECO:0000256" key="1">
    <source>
        <dbReference type="ARBA" id="ARBA00002247"/>
    </source>
</evidence>
<reference evidence="8 9" key="1">
    <citation type="submission" date="2022-04" db="EMBL/GenBank/DDBJ databases">
        <title>Identification of a novel bacterium isolated from mangrove sediments.</title>
        <authorList>
            <person name="Pan X."/>
        </authorList>
    </citation>
    <scope>NUCLEOTIDE SEQUENCE [LARGE SCALE GENOMIC DNA]</scope>
    <source>
        <strain evidence="8 9">B2638</strain>
    </source>
</reference>
<protein>
    <recommendedName>
        <fullName evidence="4 6">Nitrogenase-stabilizing/protective protein NifW</fullName>
    </recommendedName>
</protein>
<dbReference type="Pfam" id="PF03206">
    <property type="entry name" value="NifW"/>
    <property type="match status" value="1"/>
</dbReference>
<dbReference type="Proteomes" id="UP001202281">
    <property type="component" value="Unassembled WGS sequence"/>
</dbReference>
<accession>A0ABT0BL21</accession>
<sequence length="125" mass="13798">MSLLDDLQNLSSAEDFFTFLGVPYEPSVVHVARLHIMRRMGQYLRGSEVEGALASADETALLTLCREHLAQAYEDFVQSSPIEERVFKVHKEAIEPKPEPNRPFVPLAELSGQTTSAGEPAPSGE</sequence>
<evidence type="ECO:0000256" key="2">
    <source>
        <dbReference type="ARBA" id="ARBA00008351"/>
    </source>
</evidence>
<dbReference type="EMBL" id="JALHLG010000003">
    <property type="protein sequence ID" value="MCJ2185648.1"/>
    <property type="molecule type" value="Genomic_DNA"/>
</dbReference>
<evidence type="ECO:0000256" key="6">
    <source>
        <dbReference type="HAMAP-Rule" id="MF_00529"/>
    </source>
</evidence>
<dbReference type="HAMAP" id="MF_00529">
    <property type="entry name" value="NifW"/>
    <property type="match status" value="1"/>
</dbReference>
<keyword evidence="9" id="KW-1185">Reference proteome</keyword>
<dbReference type="PIRSF" id="PIRSF005790">
    <property type="entry name" value="NifW"/>
    <property type="match status" value="1"/>
</dbReference>
<name>A0ABT0BL21_9SPHN</name>
<evidence type="ECO:0000256" key="4">
    <source>
        <dbReference type="ARBA" id="ARBA00016274"/>
    </source>
</evidence>
<organism evidence="8 9">
    <name type="scientific">Novosphingobium beihaiensis</name>
    <dbReference type="NCBI Taxonomy" id="2930389"/>
    <lineage>
        <taxon>Bacteria</taxon>
        <taxon>Pseudomonadati</taxon>
        <taxon>Pseudomonadota</taxon>
        <taxon>Alphaproteobacteria</taxon>
        <taxon>Sphingomonadales</taxon>
        <taxon>Sphingomonadaceae</taxon>
        <taxon>Novosphingobium</taxon>
    </lineage>
</organism>
<dbReference type="NCBIfam" id="NF002009">
    <property type="entry name" value="PRK00810.1"/>
    <property type="match status" value="1"/>
</dbReference>
<comment type="function">
    <text evidence="1 6">May protect the nitrogenase Fe-Mo protein from oxidative damage.</text>
</comment>
<evidence type="ECO:0000256" key="5">
    <source>
        <dbReference type="ARBA" id="ARBA00023231"/>
    </source>
</evidence>
<comment type="caution">
    <text evidence="8">The sequence shown here is derived from an EMBL/GenBank/DDBJ whole genome shotgun (WGS) entry which is preliminary data.</text>
</comment>
<keyword evidence="5 6" id="KW-0535">Nitrogen fixation</keyword>
<dbReference type="RefSeq" id="WP_243917548.1">
    <property type="nucleotide sequence ID" value="NZ_JALHLG010000003.1"/>
</dbReference>
<proteinExistence type="inferred from homology"/>
<evidence type="ECO:0000256" key="7">
    <source>
        <dbReference type="SAM" id="MobiDB-lite"/>
    </source>
</evidence>